<dbReference type="Proteomes" id="UP001500280">
    <property type="component" value="Unassembled WGS sequence"/>
</dbReference>
<evidence type="ECO:0000256" key="1">
    <source>
        <dbReference type="SAM" id="MobiDB-lite"/>
    </source>
</evidence>
<dbReference type="RefSeq" id="WP_344144064.1">
    <property type="nucleotide sequence ID" value="NZ_BAAANF010000001.1"/>
</dbReference>
<sequence>MSSIVPGPQKKLEQEIDAARSGAKPLSAGDLNPSAPQHVGLSGLDEWPDALRATVEADYERTTALTTNRRKTADNFVPDLLKGLTELVDQIDTHLQSIKPGLFGKSTPTEPPSTDLAELLGLPTDAVSATPGRSEHKEAARTLKAIRDQLKSQERHPDPLAREIPIDHAKLTRLVTFTVRLAVILTQAPEAAPLIPTALEAFAEGTPDPQVDETFAEKLEFWQETYEDLA</sequence>
<reference evidence="2 3" key="1">
    <citation type="journal article" date="2019" name="Int. J. Syst. Evol. Microbiol.">
        <title>The Global Catalogue of Microorganisms (GCM) 10K type strain sequencing project: providing services to taxonomists for standard genome sequencing and annotation.</title>
        <authorList>
            <consortium name="The Broad Institute Genomics Platform"/>
            <consortium name="The Broad Institute Genome Sequencing Center for Infectious Disease"/>
            <person name="Wu L."/>
            <person name="Ma J."/>
        </authorList>
    </citation>
    <scope>NUCLEOTIDE SEQUENCE [LARGE SCALE GENOMIC DNA]</scope>
    <source>
        <strain evidence="2 3">JCM 14307</strain>
    </source>
</reference>
<organism evidence="2 3">
    <name type="scientific">Kribbella yunnanensis</name>
    <dbReference type="NCBI Taxonomy" id="190194"/>
    <lineage>
        <taxon>Bacteria</taxon>
        <taxon>Bacillati</taxon>
        <taxon>Actinomycetota</taxon>
        <taxon>Actinomycetes</taxon>
        <taxon>Propionibacteriales</taxon>
        <taxon>Kribbellaceae</taxon>
        <taxon>Kribbella</taxon>
    </lineage>
</organism>
<keyword evidence="3" id="KW-1185">Reference proteome</keyword>
<proteinExistence type="predicted"/>
<evidence type="ECO:0000313" key="3">
    <source>
        <dbReference type="Proteomes" id="UP001500280"/>
    </source>
</evidence>
<accession>A0ABN2G2L2</accession>
<gene>
    <name evidence="2" type="ORF">GCM10009745_01940</name>
</gene>
<dbReference type="EMBL" id="BAAANF010000001">
    <property type="protein sequence ID" value="GAA1663851.1"/>
    <property type="molecule type" value="Genomic_DNA"/>
</dbReference>
<comment type="caution">
    <text evidence="2">The sequence shown here is derived from an EMBL/GenBank/DDBJ whole genome shotgun (WGS) entry which is preliminary data.</text>
</comment>
<name>A0ABN2G2L2_9ACTN</name>
<feature type="region of interest" description="Disordered" evidence="1">
    <location>
        <begin position="1"/>
        <end position="43"/>
    </location>
</feature>
<protein>
    <submittedName>
        <fullName evidence="2">Uncharacterized protein</fullName>
    </submittedName>
</protein>
<evidence type="ECO:0000313" key="2">
    <source>
        <dbReference type="EMBL" id="GAA1663851.1"/>
    </source>
</evidence>